<dbReference type="Pfam" id="PF00076">
    <property type="entry name" value="RRM_1"/>
    <property type="match status" value="1"/>
</dbReference>
<evidence type="ECO:0000313" key="7">
    <source>
        <dbReference type="Proteomes" id="UP000014760"/>
    </source>
</evidence>
<dbReference type="PROSITE" id="PS50102">
    <property type="entry name" value="RRM"/>
    <property type="match status" value="2"/>
</dbReference>
<feature type="compositionally biased region" description="Basic and acidic residues" evidence="3">
    <location>
        <begin position="90"/>
        <end position="101"/>
    </location>
</feature>
<dbReference type="EMBL" id="AMQN01012184">
    <property type="status" value="NOT_ANNOTATED_CDS"/>
    <property type="molecule type" value="Genomic_DNA"/>
</dbReference>
<dbReference type="InterPro" id="IPR012677">
    <property type="entry name" value="Nucleotide-bd_a/b_plait_sf"/>
</dbReference>
<evidence type="ECO:0000256" key="3">
    <source>
        <dbReference type="SAM" id="MobiDB-lite"/>
    </source>
</evidence>
<reference evidence="5 7" key="2">
    <citation type="journal article" date="2013" name="Nature">
        <title>Insights into bilaterian evolution from three spiralian genomes.</title>
        <authorList>
            <person name="Simakov O."/>
            <person name="Marletaz F."/>
            <person name="Cho S.J."/>
            <person name="Edsinger-Gonzales E."/>
            <person name="Havlak P."/>
            <person name="Hellsten U."/>
            <person name="Kuo D.H."/>
            <person name="Larsson T."/>
            <person name="Lv J."/>
            <person name="Arendt D."/>
            <person name="Savage R."/>
            <person name="Osoegawa K."/>
            <person name="de Jong P."/>
            <person name="Grimwood J."/>
            <person name="Chapman J.A."/>
            <person name="Shapiro H."/>
            <person name="Aerts A."/>
            <person name="Otillar R.P."/>
            <person name="Terry A.Y."/>
            <person name="Boore J.L."/>
            <person name="Grigoriev I.V."/>
            <person name="Lindberg D.R."/>
            <person name="Seaver E.C."/>
            <person name="Weisblat D.A."/>
            <person name="Putnam N.H."/>
            <person name="Rokhsar D.S."/>
        </authorList>
    </citation>
    <scope>NUCLEOTIDE SEQUENCE</scope>
    <source>
        <strain evidence="5 7">I ESC-2004</strain>
    </source>
</reference>
<dbReference type="PANTHER" id="PTHR23189">
    <property type="entry name" value="RNA RECOGNITION MOTIF-CONTAINING"/>
    <property type="match status" value="1"/>
</dbReference>
<reference evidence="7" key="1">
    <citation type="submission" date="2012-12" db="EMBL/GenBank/DDBJ databases">
        <authorList>
            <person name="Hellsten U."/>
            <person name="Grimwood J."/>
            <person name="Chapman J.A."/>
            <person name="Shapiro H."/>
            <person name="Aerts A."/>
            <person name="Otillar R.P."/>
            <person name="Terry A.Y."/>
            <person name="Boore J.L."/>
            <person name="Simakov O."/>
            <person name="Marletaz F."/>
            <person name="Cho S.-J."/>
            <person name="Edsinger-Gonzales E."/>
            <person name="Havlak P."/>
            <person name="Kuo D.-H."/>
            <person name="Larsson T."/>
            <person name="Lv J."/>
            <person name="Arendt D."/>
            <person name="Savage R."/>
            <person name="Osoegawa K."/>
            <person name="de Jong P."/>
            <person name="Lindberg D.R."/>
            <person name="Seaver E.C."/>
            <person name="Weisblat D.A."/>
            <person name="Putnam N.H."/>
            <person name="Grigoriev I.V."/>
            <person name="Rokhsar D.S."/>
        </authorList>
    </citation>
    <scope>NUCLEOTIDE SEQUENCE</scope>
    <source>
        <strain evidence="7">I ESC-2004</strain>
    </source>
</reference>
<sequence>MDAALLDIEKEIEKLCVHISTDGPVTSYVDTELKLKHSVEYIKTNFPDSPHSKRVDQMLKLLIAVCAKFIPKGVNSSKKPEQKDEEANDNENKSDATKGDEEEKYRILLDKHLEQLKFLGETEPRPLDYGLSIDVNLKQIRKLVGKRQEAQEEKVKEKVKGVGAEGEEGALKERVTAKISIKVAREIKDASCFKVTTNISIKVTKEIKVTPVVKVSIEVTSKVTSTVKIKIKVTIVQMPKHRCKKNSCHHRPHQKDKSRSRSKERSPPAQTDCFDCPLPTDSTFFGIRVSSLPLDASDLEIQSNLAFDFEQYGHVIGVSVTRTGEDRVAVVTFKRPEEAFVASLNPSHKSLLGDGLVCSKHYGIPFSSPAFCPPPGREWKAKHPRASRGMIVHGVLPGVLLEGLRPSFSVYGTIRELRILVRTSWQPTVSVCVTYEHLQHTLMAMLNMDGERIPGISNDRVTVDFAESEVTDALWIQGERASFENITQNFFKKKFLAFSKFMPTIQHGIVYFKSCSHATDELKRLRESEMDAVTVDYATKDDRLKCRQLMPSTEFPLVQSVAQEEVLAQRLLLLSNIPASMSLMEIRKLVSPFGSLLALESTQPLEKYSLTRSVNVRYHLITSALIAQQTLHQQGIKGFTLQVKRALADEYLSSCLWFEERPLMWDGQKAFTDLVNACFPSASLSPAVSQPLAFFESIAVAKEAFVMFTTKQFCKRSKIDFACHADIASLQRSLPIDDPFCPPSITWPQTGSCFPDLKASHCIRVSNLPASVGQKTLEEIFSTYGVIKSVTVASDDPKQADIVFSLISSAVAAKREMNNELYIDQKIQVTYVVQLTRVLCLMELCSVGEDQVKSLKALLLDHSVKWIRMTDGFRLVAKDETSAEEILNLIRDDRVGLFYEADFADSMGTQIALAIEKADLEKEEKKKETENKLKQIEEKEEGKEEEEKGDEQEKVGPRINAHGDVDDRVVPLVLSHKPTGTEVNLQVFGIPESSKLKRVLSDLRSICIKYATVVSIDHTLLRKNRKFTVTVSSMAEAEILEALSKQQPFICSGHPIRFAVLQRTIFNFFHLHHVHLLSSTAKPSEDLVIKNVIPTSPDPNTDDVPIKIAPMNIVPWPSEQQKSLHPHRNVDLQHPPTNCLCLTPFPRFLSIKEIVEDIHPHASLINVERSSSSAFIYFERISDVVNVFDNVAPKLAVKYPNIMMKFGPISKLLNVLIDGVRPPLSTNALKQYVLKLGGNPKIFANDRTGQLLACYSGSNAVNTYKKMSSVTLEEVAGLPVSEQPKRLNVNYACQLQCSLFHARLQWTLPPTPANVLPDERTHFAATRTIVIEHPSFAAYPKEIFVDAFKQFGRIVDIYRRVFDDGSLKVFVEFMNISHAAAAVQLKEVKIAAETAAVNFAPHLPTTCIILNEICVKYQHISTHFKKELCDYKINPVFFKQNCLMYFESLAAAKQVIFNSARKLHGMNLLMDFASQACQDVFYAERSDLCSEKVTESLPVIPSLMEIKAEICDKVVEPVPDEISRSSTPRDGGRLSRHLKPLSGRLLCSTRTLVLRSSAEIGSSERSRLREICQGYGILLDMKLLEDKRIIELEFSDINSVIYLMKKLTATGDYYKCSFGRVTPFPGLWLQSLPLHHPIVEAATQKYKARYSYDKARGFTLVTFHHQAISEKLYEDMKNEGKGVQVDYSSRKHTDHMLLYQRIPLHLRQVDWDRILASREMEIQSGSPCRTLKISGFPDWTEAKDVHELFFIYGHIVMVNFSDSIWEVEFASIKAAQAAHSAHLDFCMDGATKINVGHLILSVAVM</sequence>
<evidence type="ECO:0000313" key="5">
    <source>
        <dbReference type="EMBL" id="ELT94712.1"/>
    </source>
</evidence>
<protein>
    <recommendedName>
        <fullName evidence="4">RRM domain-containing protein</fullName>
    </recommendedName>
</protein>
<dbReference type="CDD" id="cd00590">
    <property type="entry name" value="RRM_SF"/>
    <property type="match status" value="3"/>
</dbReference>
<dbReference type="SUPFAM" id="SSF54928">
    <property type="entry name" value="RNA-binding domain, RBD"/>
    <property type="match status" value="4"/>
</dbReference>
<feature type="region of interest" description="Disordered" evidence="3">
    <location>
        <begin position="924"/>
        <end position="963"/>
    </location>
</feature>
<feature type="domain" description="RRM" evidence="4">
    <location>
        <begin position="761"/>
        <end position="834"/>
    </location>
</feature>
<dbReference type="InterPro" id="IPR000504">
    <property type="entry name" value="RRM_dom"/>
</dbReference>
<feature type="domain" description="RRM" evidence="4">
    <location>
        <begin position="388"/>
        <end position="468"/>
    </location>
</feature>
<gene>
    <name evidence="5" type="ORF">CAPTEDRAFT_209373</name>
</gene>
<accession>R7TMF0</accession>
<dbReference type="InterPro" id="IPR035979">
    <property type="entry name" value="RBD_domain_sf"/>
</dbReference>
<dbReference type="GO" id="GO:0003723">
    <property type="term" value="F:RNA binding"/>
    <property type="evidence" value="ECO:0007669"/>
    <property type="project" value="UniProtKB-UniRule"/>
</dbReference>
<feature type="region of interest" description="Disordered" evidence="3">
    <location>
        <begin position="242"/>
        <end position="273"/>
    </location>
</feature>
<organism evidence="5">
    <name type="scientific">Capitella teleta</name>
    <name type="common">Polychaete worm</name>
    <dbReference type="NCBI Taxonomy" id="283909"/>
    <lineage>
        <taxon>Eukaryota</taxon>
        <taxon>Metazoa</taxon>
        <taxon>Spiralia</taxon>
        <taxon>Lophotrochozoa</taxon>
        <taxon>Annelida</taxon>
        <taxon>Polychaeta</taxon>
        <taxon>Sedentaria</taxon>
        <taxon>Scolecida</taxon>
        <taxon>Capitellidae</taxon>
        <taxon>Capitella</taxon>
    </lineage>
</organism>
<proteinExistence type="predicted"/>
<dbReference type="EMBL" id="KB309354">
    <property type="protein sequence ID" value="ELT94712.1"/>
    <property type="molecule type" value="Genomic_DNA"/>
</dbReference>
<feature type="region of interest" description="Disordered" evidence="3">
    <location>
        <begin position="74"/>
        <end position="101"/>
    </location>
</feature>
<feature type="compositionally biased region" description="Basic residues" evidence="3">
    <location>
        <begin position="242"/>
        <end position="254"/>
    </location>
</feature>
<dbReference type="HOGENOM" id="CLU_238004_0_0_1"/>
<evidence type="ECO:0000313" key="6">
    <source>
        <dbReference type="EnsemblMetazoa" id="CapteP209373"/>
    </source>
</evidence>
<evidence type="ECO:0000256" key="2">
    <source>
        <dbReference type="PROSITE-ProRule" id="PRU00176"/>
    </source>
</evidence>
<keyword evidence="7" id="KW-1185">Reference proteome</keyword>
<dbReference type="Proteomes" id="UP000014760">
    <property type="component" value="Unassembled WGS sequence"/>
</dbReference>
<dbReference type="Gene3D" id="3.30.70.330">
    <property type="match status" value="2"/>
</dbReference>
<dbReference type="SMART" id="SM00360">
    <property type="entry name" value="RRM"/>
    <property type="match status" value="5"/>
</dbReference>
<evidence type="ECO:0000256" key="1">
    <source>
        <dbReference type="ARBA" id="ARBA00022884"/>
    </source>
</evidence>
<reference evidence="6" key="3">
    <citation type="submission" date="2015-06" db="UniProtKB">
        <authorList>
            <consortium name="EnsemblMetazoa"/>
        </authorList>
    </citation>
    <scope>IDENTIFICATION</scope>
</reference>
<keyword evidence="1 2" id="KW-0694">RNA-binding</keyword>
<dbReference type="STRING" id="283909.R7TMF0"/>
<evidence type="ECO:0000259" key="4">
    <source>
        <dbReference type="PROSITE" id="PS50102"/>
    </source>
</evidence>
<feature type="compositionally biased region" description="Basic and acidic residues" evidence="3">
    <location>
        <begin position="255"/>
        <end position="266"/>
    </location>
</feature>
<name>R7TMF0_CAPTE</name>
<dbReference type="OrthoDB" id="10050565at2759"/>
<dbReference type="EnsemblMetazoa" id="CapteT209373">
    <property type="protein sequence ID" value="CapteP209373"/>
    <property type="gene ID" value="CapteG209373"/>
</dbReference>